<evidence type="ECO:0000313" key="3">
    <source>
        <dbReference type="Proteomes" id="UP000199451"/>
    </source>
</evidence>
<reference evidence="3" key="1">
    <citation type="submission" date="2016-10" db="EMBL/GenBank/DDBJ databases">
        <authorList>
            <person name="Varghese N."/>
            <person name="Submissions S."/>
        </authorList>
    </citation>
    <scope>NUCLEOTIDE SEQUENCE [LARGE SCALE GENOMIC DNA]</scope>
    <source>
        <strain evidence="3">CGMCC 1.10119</strain>
    </source>
</reference>
<feature type="region of interest" description="Disordered" evidence="1">
    <location>
        <begin position="1"/>
        <end position="24"/>
    </location>
</feature>
<gene>
    <name evidence="2" type="ORF">SAMN04487949_3082</name>
</gene>
<proteinExistence type="predicted"/>
<accession>A0A1G9XPW3</accession>
<sequence length="66" mass="7307">MLSSQLTEERGVEPTEETGGELSTCPLCELAHGTRTDLRVHLMTSHNKSEITEILLQAYEEPLAPL</sequence>
<protein>
    <recommendedName>
        <fullName evidence="4">C2H2-type domain-containing protein</fullName>
    </recommendedName>
</protein>
<dbReference type="Proteomes" id="UP000199451">
    <property type="component" value="Unassembled WGS sequence"/>
</dbReference>
<keyword evidence="3" id="KW-1185">Reference proteome</keyword>
<dbReference type="RefSeq" id="WP_089698819.1">
    <property type="nucleotide sequence ID" value="NZ_FNHL01000004.1"/>
</dbReference>
<dbReference type="EMBL" id="FNHL01000004">
    <property type="protein sequence ID" value="SDM98869.1"/>
    <property type="molecule type" value="Genomic_DNA"/>
</dbReference>
<evidence type="ECO:0000256" key="1">
    <source>
        <dbReference type="SAM" id="MobiDB-lite"/>
    </source>
</evidence>
<dbReference type="AlphaFoldDB" id="A0A1G9XPW3"/>
<name>A0A1G9XPW3_9EURY</name>
<organism evidence="2 3">
    <name type="scientific">Halogranum gelatinilyticum</name>
    <dbReference type="NCBI Taxonomy" id="660521"/>
    <lineage>
        <taxon>Archaea</taxon>
        <taxon>Methanobacteriati</taxon>
        <taxon>Methanobacteriota</taxon>
        <taxon>Stenosarchaea group</taxon>
        <taxon>Halobacteria</taxon>
        <taxon>Halobacteriales</taxon>
        <taxon>Haloferacaceae</taxon>
    </lineage>
</organism>
<dbReference type="OrthoDB" id="205766at2157"/>
<evidence type="ECO:0008006" key="4">
    <source>
        <dbReference type="Google" id="ProtNLM"/>
    </source>
</evidence>
<evidence type="ECO:0000313" key="2">
    <source>
        <dbReference type="EMBL" id="SDM98869.1"/>
    </source>
</evidence>